<evidence type="ECO:0000313" key="1">
    <source>
        <dbReference type="EMBL" id="CAF4448432.1"/>
    </source>
</evidence>
<dbReference type="InterPro" id="IPR039421">
    <property type="entry name" value="Type_1_exporter"/>
</dbReference>
<dbReference type="GO" id="GO:0042626">
    <property type="term" value="F:ATPase-coupled transmembrane transporter activity"/>
    <property type="evidence" value="ECO:0007669"/>
    <property type="project" value="TreeGrafter"/>
</dbReference>
<dbReference type="SUPFAM" id="SSF52540">
    <property type="entry name" value="P-loop containing nucleoside triphosphate hydrolases"/>
    <property type="match status" value="1"/>
</dbReference>
<comment type="caution">
    <text evidence="1">The sequence shown here is derived from an EMBL/GenBank/DDBJ whole genome shotgun (WGS) entry which is preliminary data.</text>
</comment>
<name>A0A820S739_9BILA</name>
<sequence>NATDREVMEAAKLAMAHDFIQLFPDGYQTVVGERGVTVSG</sequence>
<protein>
    <submittedName>
        <fullName evidence="1">Uncharacterized protein</fullName>
    </submittedName>
</protein>
<proteinExistence type="predicted"/>
<dbReference type="AlphaFoldDB" id="A0A820S739"/>
<dbReference type="EMBL" id="CAJOAZ010032556">
    <property type="protein sequence ID" value="CAF4448432.1"/>
    <property type="molecule type" value="Genomic_DNA"/>
</dbReference>
<organism evidence="1 2">
    <name type="scientific">Adineta steineri</name>
    <dbReference type="NCBI Taxonomy" id="433720"/>
    <lineage>
        <taxon>Eukaryota</taxon>
        <taxon>Metazoa</taxon>
        <taxon>Spiralia</taxon>
        <taxon>Gnathifera</taxon>
        <taxon>Rotifera</taxon>
        <taxon>Eurotatoria</taxon>
        <taxon>Bdelloidea</taxon>
        <taxon>Adinetida</taxon>
        <taxon>Adinetidae</taxon>
        <taxon>Adineta</taxon>
    </lineage>
</organism>
<dbReference type="GO" id="GO:0016020">
    <property type="term" value="C:membrane"/>
    <property type="evidence" value="ECO:0007669"/>
    <property type="project" value="TreeGrafter"/>
</dbReference>
<reference evidence="1" key="1">
    <citation type="submission" date="2021-02" db="EMBL/GenBank/DDBJ databases">
        <authorList>
            <person name="Nowell W R."/>
        </authorList>
    </citation>
    <scope>NUCLEOTIDE SEQUENCE</scope>
</reference>
<dbReference type="Proteomes" id="UP000663844">
    <property type="component" value="Unassembled WGS sequence"/>
</dbReference>
<dbReference type="Gene3D" id="3.40.50.300">
    <property type="entry name" value="P-loop containing nucleotide triphosphate hydrolases"/>
    <property type="match status" value="1"/>
</dbReference>
<dbReference type="PANTHER" id="PTHR24221:SF503">
    <property type="entry name" value="MITOCHONDRIAL POTASSIUM CHANNEL ATP-BINDING SUBUNIT"/>
    <property type="match status" value="1"/>
</dbReference>
<feature type="non-terminal residue" evidence="1">
    <location>
        <position position="1"/>
    </location>
</feature>
<evidence type="ECO:0000313" key="2">
    <source>
        <dbReference type="Proteomes" id="UP000663844"/>
    </source>
</evidence>
<accession>A0A820S739</accession>
<dbReference type="PANTHER" id="PTHR24221">
    <property type="entry name" value="ATP-BINDING CASSETTE SUB-FAMILY B"/>
    <property type="match status" value="1"/>
</dbReference>
<gene>
    <name evidence="1" type="ORF">OXD698_LOCUS54248</name>
</gene>
<dbReference type="InterPro" id="IPR027417">
    <property type="entry name" value="P-loop_NTPase"/>
</dbReference>